<evidence type="ECO:0000313" key="3">
    <source>
        <dbReference type="EMBL" id="ACL73213.1"/>
    </source>
</evidence>
<dbReference type="EMBL" id="CP001339">
    <property type="protein sequence ID" value="ACL73213.1"/>
    <property type="molecule type" value="Genomic_DNA"/>
</dbReference>
<keyword evidence="1" id="KW-0973">c-di-GMP</keyword>
<keyword evidence="1" id="KW-0547">Nucleotide-binding</keyword>
<dbReference type="Gene3D" id="2.40.10.220">
    <property type="entry name" value="predicted glycosyltransferase like domains"/>
    <property type="match status" value="1"/>
</dbReference>
<dbReference type="InterPro" id="IPR009875">
    <property type="entry name" value="PilZ_domain"/>
</dbReference>
<comment type="function">
    <text evidence="1">Binds the second messenger bis-(3'-5') cyclic dimeric guanosine monophosphate (c-di-GMP). Can bind two c-di-GMP molecules per monomer. May play a role in bacterial second-messenger regulated processes. Binding to c-di-GMP induces a conformational change of the C- and N-termini resulting in the exposure of a highly negative surface on one side of the protein to a possible effector protein.</text>
</comment>
<dbReference type="RefSeq" id="WP_012638691.1">
    <property type="nucleotide sequence ID" value="NC_011901.1"/>
</dbReference>
<feature type="domain" description="PilZ" evidence="2">
    <location>
        <begin position="8"/>
        <end position="107"/>
    </location>
</feature>
<keyword evidence="4" id="KW-1185">Reference proteome</keyword>
<proteinExistence type="predicted"/>
<name>B8GTW9_THISH</name>
<reference evidence="3 4" key="1">
    <citation type="journal article" date="2011" name="Stand. Genomic Sci.">
        <title>Complete genome sequence of 'Thioalkalivibrio sulfidophilus' HL-EbGr7.</title>
        <authorList>
            <person name="Muyzer G."/>
            <person name="Sorokin D.Y."/>
            <person name="Mavromatis K."/>
            <person name="Lapidus A."/>
            <person name="Clum A."/>
            <person name="Ivanova N."/>
            <person name="Pati A."/>
            <person name="d'Haeseleer P."/>
            <person name="Woyke T."/>
            <person name="Kyrpides N.C."/>
        </authorList>
    </citation>
    <scope>NUCLEOTIDE SEQUENCE [LARGE SCALE GENOMIC DNA]</scope>
    <source>
        <strain evidence="3 4">HL-EbGR7</strain>
    </source>
</reference>
<evidence type="ECO:0000313" key="4">
    <source>
        <dbReference type="Proteomes" id="UP000002383"/>
    </source>
</evidence>
<dbReference type="GO" id="GO:0035438">
    <property type="term" value="F:cyclic-di-GMP binding"/>
    <property type="evidence" value="ECO:0007669"/>
    <property type="project" value="InterPro"/>
</dbReference>
<dbReference type="AlphaFoldDB" id="B8GTW9"/>
<comment type="subunit">
    <text evidence="1">Monomer in both c-di-GMP-bound and free forms.</text>
</comment>
<dbReference type="InterPro" id="IPR027021">
    <property type="entry name" value="C-di-GMP_BP_PA4608"/>
</dbReference>
<dbReference type="Proteomes" id="UP000002383">
    <property type="component" value="Chromosome"/>
</dbReference>
<sequence>MTQSGSSERRHFHRISFEGVAYFECDGSEHRVRLLDLSLHGALVNLESEEQGDTALEGSHCRLRVPLSPDLDIHLDTRIARVTGSELGLAVERLDLDSAQHLKRLVELNLGDDELLHRDLAALFES</sequence>
<dbReference type="PIRSF" id="PIRSF028141">
    <property type="entry name" value="C-di-GMP_BP_PA4608"/>
    <property type="match status" value="1"/>
</dbReference>
<gene>
    <name evidence="3" type="ordered locus">Tgr7_2133</name>
</gene>
<organism evidence="3 4">
    <name type="scientific">Thioalkalivibrio sulfidiphilus (strain HL-EbGR7)</name>
    <dbReference type="NCBI Taxonomy" id="396588"/>
    <lineage>
        <taxon>Bacteria</taxon>
        <taxon>Pseudomonadati</taxon>
        <taxon>Pseudomonadota</taxon>
        <taxon>Gammaproteobacteria</taxon>
        <taxon>Chromatiales</taxon>
        <taxon>Ectothiorhodospiraceae</taxon>
        <taxon>Thioalkalivibrio</taxon>
    </lineage>
</organism>
<dbReference type="KEGG" id="tgr:Tgr7_2133"/>
<dbReference type="STRING" id="396588.Tgr7_2133"/>
<evidence type="ECO:0000256" key="1">
    <source>
        <dbReference type="PIRNR" id="PIRNR028141"/>
    </source>
</evidence>
<dbReference type="Pfam" id="PF07238">
    <property type="entry name" value="PilZ"/>
    <property type="match status" value="1"/>
</dbReference>
<dbReference type="OrthoDB" id="5298508at2"/>
<accession>B8GTW9</accession>
<evidence type="ECO:0000259" key="2">
    <source>
        <dbReference type="Pfam" id="PF07238"/>
    </source>
</evidence>
<dbReference type="HOGENOM" id="CLU_146776_0_1_6"/>
<dbReference type="SUPFAM" id="SSF141371">
    <property type="entry name" value="PilZ domain-like"/>
    <property type="match status" value="1"/>
</dbReference>
<protein>
    <recommendedName>
        <fullName evidence="1">Cyclic diguanosine monophosphate-binding protein</fullName>
        <shortName evidence="1">c-di-GMP-binding protein</shortName>
    </recommendedName>
    <alternativeName>
        <fullName evidence="1">Pilz domain-containing protein</fullName>
    </alternativeName>
</protein>